<dbReference type="PANTHER" id="PTHR11049">
    <property type="entry name" value="ACYL COENZYME A THIOESTER HYDROLASE"/>
    <property type="match status" value="1"/>
</dbReference>
<dbReference type="GO" id="GO:0005829">
    <property type="term" value="C:cytosol"/>
    <property type="evidence" value="ECO:0007669"/>
    <property type="project" value="TreeGrafter"/>
</dbReference>
<accession>W6M593</accession>
<dbReference type="InterPro" id="IPR006683">
    <property type="entry name" value="Thioestr_dom"/>
</dbReference>
<dbReference type="STRING" id="1400863.BN873_210030"/>
<comment type="caution">
    <text evidence="5">The sequence shown here is derived from an EMBL/GenBank/DDBJ whole genome shotgun (WGS) entry which is preliminary data.</text>
</comment>
<evidence type="ECO:0000256" key="3">
    <source>
        <dbReference type="PROSITE-ProRule" id="PRU01106"/>
    </source>
</evidence>
<reference evidence="5" key="1">
    <citation type="submission" date="2013-07" db="EMBL/GenBank/DDBJ databases">
        <authorList>
            <person name="McIlroy S."/>
        </authorList>
    </citation>
    <scope>NUCLEOTIDE SEQUENCE [LARGE SCALE GENOMIC DNA]</scope>
    <source>
        <strain evidence="5">Run_A_D11</strain>
    </source>
</reference>
<protein>
    <submittedName>
        <fullName evidence="5">Acyl-CoA thioester hydrolase YciA (Modular protein)</fullName>
        <ecNumber evidence="5">3.1.2.-</ecNumber>
    </submittedName>
</protein>
<dbReference type="AlphaFoldDB" id="W6M593"/>
<evidence type="ECO:0000259" key="4">
    <source>
        <dbReference type="PROSITE" id="PS51770"/>
    </source>
</evidence>
<name>W6M593_9GAMM</name>
<proteinExistence type="inferred from homology"/>
<evidence type="ECO:0000313" key="6">
    <source>
        <dbReference type="Proteomes" id="UP000035760"/>
    </source>
</evidence>
<gene>
    <name evidence="5" type="ORF">BN873_210030</name>
</gene>
<dbReference type="CDD" id="cd03442">
    <property type="entry name" value="BFIT_BACH"/>
    <property type="match status" value="1"/>
</dbReference>
<dbReference type="PROSITE" id="PS51770">
    <property type="entry name" value="HOTDOG_ACOT"/>
    <property type="match status" value="1"/>
</dbReference>
<dbReference type="GO" id="GO:0052816">
    <property type="term" value="F:long-chain fatty acyl-CoA hydrolase activity"/>
    <property type="evidence" value="ECO:0007669"/>
    <property type="project" value="TreeGrafter"/>
</dbReference>
<dbReference type="GO" id="GO:0009062">
    <property type="term" value="P:fatty acid catabolic process"/>
    <property type="evidence" value="ECO:0007669"/>
    <property type="project" value="TreeGrafter"/>
</dbReference>
<reference evidence="5" key="2">
    <citation type="submission" date="2014-03" db="EMBL/GenBank/DDBJ databases">
        <title>Candidatus Competibacter-lineage genomes retrieved from metagenomes reveal functional metabolic diversity.</title>
        <authorList>
            <person name="McIlroy S.J."/>
            <person name="Albertsen M."/>
            <person name="Andresen E.K."/>
            <person name="Saunders A.M."/>
            <person name="Kristiansen R."/>
            <person name="Stokholm-Bjerregaard M."/>
            <person name="Nielsen K.L."/>
            <person name="Nielsen P.H."/>
        </authorList>
    </citation>
    <scope>NUCLEOTIDE SEQUENCE</scope>
    <source>
        <strain evidence="5">Run_A_D11</strain>
    </source>
</reference>
<evidence type="ECO:0000313" key="5">
    <source>
        <dbReference type="EMBL" id="CDI01809.1"/>
    </source>
</evidence>
<evidence type="ECO:0000256" key="1">
    <source>
        <dbReference type="ARBA" id="ARBA00010458"/>
    </source>
</evidence>
<comment type="similarity">
    <text evidence="1">Belongs to the acyl coenzyme A hydrolase family.</text>
</comment>
<dbReference type="EMBL" id="CBTJ020000027">
    <property type="protein sequence ID" value="CDI01809.1"/>
    <property type="molecule type" value="Genomic_DNA"/>
</dbReference>
<evidence type="ECO:0000256" key="2">
    <source>
        <dbReference type="ARBA" id="ARBA00022801"/>
    </source>
</evidence>
<dbReference type="InterPro" id="IPR029069">
    <property type="entry name" value="HotDog_dom_sf"/>
</dbReference>
<keyword evidence="2 3" id="KW-0378">Hydrolase</keyword>
<dbReference type="Gene3D" id="3.10.129.10">
    <property type="entry name" value="Hotdog Thioesterase"/>
    <property type="match status" value="1"/>
</dbReference>
<sequence length="182" mass="19976">MEAGRPRQSESPPTVPLHDAEFIAPMELCRPSQELFMISHDPQEQDRFPHNRQPMVRILAMPADTNPSGKIFGGWIMAQMDVAGGVLALEYAGGPVLTVAITSMNFHKPVYVGDLVSCFAQVQKTGKTSITVLVEVFTQRAHDGTLETAKVTEAVIVYVAVDNEGKPRPLPERGPDFGQYRS</sequence>
<dbReference type="GO" id="GO:0006637">
    <property type="term" value="P:acyl-CoA metabolic process"/>
    <property type="evidence" value="ECO:0007669"/>
    <property type="project" value="TreeGrafter"/>
</dbReference>
<dbReference type="Proteomes" id="UP000035760">
    <property type="component" value="Unassembled WGS sequence"/>
</dbReference>
<dbReference type="InterPro" id="IPR040170">
    <property type="entry name" value="Cytosol_ACT"/>
</dbReference>
<dbReference type="EC" id="3.1.2.-" evidence="5"/>
<dbReference type="InterPro" id="IPR033120">
    <property type="entry name" value="HOTDOG_ACOT"/>
</dbReference>
<dbReference type="SUPFAM" id="SSF54637">
    <property type="entry name" value="Thioesterase/thiol ester dehydrase-isomerase"/>
    <property type="match status" value="1"/>
</dbReference>
<dbReference type="Pfam" id="PF03061">
    <property type="entry name" value="4HBT"/>
    <property type="match status" value="1"/>
</dbReference>
<feature type="domain" description="HotDog ACOT-type" evidence="4">
    <location>
        <begin position="50"/>
        <end position="164"/>
    </location>
</feature>
<organism evidence="5 6">
    <name type="scientific">Candidatus Competibacter denitrificans Run_A_D11</name>
    <dbReference type="NCBI Taxonomy" id="1400863"/>
    <lineage>
        <taxon>Bacteria</taxon>
        <taxon>Pseudomonadati</taxon>
        <taxon>Pseudomonadota</taxon>
        <taxon>Gammaproteobacteria</taxon>
        <taxon>Candidatus Competibacteraceae</taxon>
        <taxon>Candidatus Competibacter</taxon>
    </lineage>
</organism>
<keyword evidence="6" id="KW-1185">Reference proteome</keyword>
<dbReference type="PANTHER" id="PTHR11049:SF5">
    <property type="entry name" value="ACYL-COA THIOESTER HYDROLASE YCIA"/>
    <property type="match status" value="1"/>
</dbReference>